<feature type="region of interest" description="Disordered" evidence="1">
    <location>
        <begin position="1"/>
        <end position="27"/>
    </location>
</feature>
<dbReference type="OrthoDB" id="1717591at2759"/>
<name>A0A2G9H3V6_9LAMI</name>
<feature type="compositionally biased region" description="Low complexity" evidence="1">
    <location>
        <begin position="167"/>
        <end position="176"/>
    </location>
</feature>
<evidence type="ECO:0000313" key="2">
    <source>
        <dbReference type="EMBL" id="PIN12202.1"/>
    </source>
</evidence>
<evidence type="ECO:0008006" key="4">
    <source>
        <dbReference type="Google" id="ProtNLM"/>
    </source>
</evidence>
<dbReference type="GO" id="GO:0031982">
    <property type="term" value="C:vesicle"/>
    <property type="evidence" value="ECO:0007669"/>
    <property type="project" value="TreeGrafter"/>
</dbReference>
<dbReference type="STRING" id="429701.A0A2G9H3V6"/>
<reference evidence="3" key="1">
    <citation type="journal article" date="2018" name="Gigascience">
        <title>Genome assembly of the Pink Ipe (Handroanthus impetiginosus, Bignoniaceae), a highly valued, ecologically keystone Neotropical timber forest tree.</title>
        <authorList>
            <person name="Silva-Junior O.B."/>
            <person name="Grattapaglia D."/>
            <person name="Novaes E."/>
            <person name="Collevatti R.G."/>
        </authorList>
    </citation>
    <scope>NUCLEOTIDE SEQUENCE [LARGE SCALE GENOMIC DNA]</scope>
    <source>
        <strain evidence="3">cv. UFG-1</strain>
    </source>
</reference>
<feature type="region of interest" description="Disordered" evidence="1">
    <location>
        <begin position="146"/>
        <end position="176"/>
    </location>
</feature>
<dbReference type="GO" id="GO:0005737">
    <property type="term" value="C:cytoplasm"/>
    <property type="evidence" value="ECO:0007669"/>
    <property type="project" value="TreeGrafter"/>
</dbReference>
<evidence type="ECO:0000256" key="1">
    <source>
        <dbReference type="SAM" id="MobiDB-lite"/>
    </source>
</evidence>
<dbReference type="FunFam" id="1.10.287.110:FF:000043">
    <property type="entry name" value="J-domain protein required for chloroplast accumulation response 1"/>
    <property type="match status" value="1"/>
</dbReference>
<accession>A0A2G9H3V6</accession>
<dbReference type="PANTHER" id="PTHR23172">
    <property type="entry name" value="AUXILIN/CYCLIN G-ASSOCIATED KINASE-RELATED"/>
    <property type="match status" value="1"/>
</dbReference>
<dbReference type="EMBL" id="NKXS01002761">
    <property type="protein sequence ID" value="PIN12202.1"/>
    <property type="molecule type" value="Genomic_DNA"/>
</dbReference>
<dbReference type="AlphaFoldDB" id="A0A2G9H3V6"/>
<comment type="caution">
    <text evidence="2">The sequence shown here is derived from an EMBL/GenBank/DDBJ whole genome shotgun (WGS) entry which is preliminary data.</text>
</comment>
<dbReference type="Gene3D" id="1.10.287.110">
    <property type="entry name" value="DnaJ domain"/>
    <property type="match status" value="1"/>
</dbReference>
<evidence type="ECO:0000313" key="3">
    <source>
        <dbReference type="Proteomes" id="UP000231279"/>
    </source>
</evidence>
<dbReference type="GO" id="GO:0072583">
    <property type="term" value="P:clathrin-dependent endocytosis"/>
    <property type="evidence" value="ECO:0007669"/>
    <property type="project" value="TreeGrafter"/>
</dbReference>
<proteinExistence type="predicted"/>
<feature type="region of interest" description="Disordered" evidence="1">
    <location>
        <begin position="255"/>
        <end position="275"/>
    </location>
</feature>
<sequence length="599" mass="67309">MEKLMHRENVFVGHASSQRNSEDLDFNDVFGGPPRRLSMQEVRLRYSFGEAEEEKASLMEKPVFGEESTPRNRRHKGDDFFDDIFRGNEEGYSSPRRGDGVFGSNPGSRIMSPAARPLTPKAEPFGTSLPSQFSLPARLTKTTELPTFSPINHGQHKIDSSTNGLKSPYSSSPLSRFSNQASEIKNVYRQSPLSSNEDSSRSEDNIGNQFHFSIYKWAGKGVPMLMPFVAKNNLKSKGLLKEDLEGKKEIKKQLQGFLEESPKSKEPRSSLNDDVVFDGDNNIVEKIEQMQVPLKIEEESLKSNLLLSDDIEQPGIKEKKTTKGFDSNNAKFRESNMQSGVKNPAKIGVKGKVREFVQIFNQEAADSRAKANALRKSQSLRWKNVEIDQIQNEESSTIAKKPKEGFSLSDVGKKSDVSLKVNENLNNDEARQHSPTRATSYLSKRFSTNMKKSFSSATLHGDTNISVEDSDDSLENFLVQELSDDHEKFTQSESSDDLKAIDAKIQQWSIGKKGNIRSLLSTLQYVLWSGSGWKAIPLVDLIEANSVKRAYQKALLRLHPDKLQQKSVASNQKYIAEKVFDILQEAWDQFNTLGPLLTL</sequence>
<dbReference type="GO" id="GO:0072318">
    <property type="term" value="P:clathrin coat disassembly"/>
    <property type="evidence" value="ECO:0007669"/>
    <property type="project" value="TreeGrafter"/>
</dbReference>
<keyword evidence="3" id="KW-1185">Reference proteome</keyword>
<dbReference type="GO" id="GO:0030276">
    <property type="term" value="F:clathrin binding"/>
    <property type="evidence" value="ECO:0007669"/>
    <property type="project" value="TreeGrafter"/>
</dbReference>
<dbReference type="InterPro" id="IPR036869">
    <property type="entry name" value="J_dom_sf"/>
</dbReference>
<gene>
    <name evidence="2" type="ORF">CDL12_15192</name>
</gene>
<dbReference type="PANTHER" id="PTHR23172:SF64">
    <property type="entry name" value="J DOMAIN-CONTAINING PROTEIN REQUIRED FOR CHLOROPLAST ACCUMULATION RESPONSE 1"/>
    <property type="match status" value="1"/>
</dbReference>
<dbReference type="SUPFAM" id="SSF46565">
    <property type="entry name" value="Chaperone J-domain"/>
    <property type="match status" value="1"/>
</dbReference>
<dbReference type="Proteomes" id="UP000231279">
    <property type="component" value="Unassembled WGS sequence"/>
</dbReference>
<dbReference type="InterPro" id="IPR001623">
    <property type="entry name" value="DnaJ_domain"/>
</dbReference>
<dbReference type="CDD" id="cd06257">
    <property type="entry name" value="DnaJ"/>
    <property type="match status" value="1"/>
</dbReference>
<organism evidence="2 3">
    <name type="scientific">Handroanthus impetiginosus</name>
    <dbReference type="NCBI Taxonomy" id="429701"/>
    <lineage>
        <taxon>Eukaryota</taxon>
        <taxon>Viridiplantae</taxon>
        <taxon>Streptophyta</taxon>
        <taxon>Embryophyta</taxon>
        <taxon>Tracheophyta</taxon>
        <taxon>Spermatophyta</taxon>
        <taxon>Magnoliopsida</taxon>
        <taxon>eudicotyledons</taxon>
        <taxon>Gunneridae</taxon>
        <taxon>Pentapetalae</taxon>
        <taxon>asterids</taxon>
        <taxon>lamiids</taxon>
        <taxon>Lamiales</taxon>
        <taxon>Bignoniaceae</taxon>
        <taxon>Crescentiina</taxon>
        <taxon>Tabebuia alliance</taxon>
        <taxon>Handroanthus</taxon>
    </lineage>
</organism>
<feature type="region of interest" description="Disordered" evidence="1">
    <location>
        <begin position="55"/>
        <end position="80"/>
    </location>
</feature>
<protein>
    <recommendedName>
        <fullName evidence="4">Auxilin-like protein and related proteins containing DnaJ domain</fullName>
    </recommendedName>
</protein>